<dbReference type="AlphaFoldDB" id="A0A0H2UAC5"/>
<reference evidence="2" key="2">
    <citation type="submission" date="2011-03" db="EMBL/GenBank/DDBJ databases">
        <title>Annotation of Magnaporthe poae ATCC 64411.</title>
        <authorList>
            <person name="Ma L.-J."/>
            <person name="Dead R."/>
            <person name="Young S.K."/>
            <person name="Zeng Q."/>
            <person name="Gargeya S."/>
            <person name="Fitzgerald M."/>
            <person name="Haas B."/>
            <person name="Abouelleil A."/>
            <person name="Alvarado L."/>
            <person name="Arachchi H.M."/>
            <person name="Berlin A."/>
            <person name="Brown A."/>
            <person name="Chapman S.B."/>
            <person name="Chen Z."/>
            <person name="Dunbar C."/>
            <person name="Freedman E."/>
            <person name="Gearin G."/>
            <person name="Gellesch M."/>
            <person name="Goldberg J."/>
            <person name="Griggs A."/>
            <person name="Gujja S."/>
            <person name="Heiman D."/>
            <person name="Howarth C."/>
            <person name="Larson L."/>
            <person name="Lui A."/>
            <person name="MacDonald P.J.P."/>
            <person name="Mehta T."/>
            <person name="Montmayeur A."/>
            <person name="Murphy C."/>
            <person name="Neiman D."/>
            <person name="Pearson M."/>
            <person name="Priest M."/>
            <person name="Roberts A."/>
            <person name="Saif S."/>
            <person name="Shea T."/>
            <person name="Shenoy N."/>
            <person name="Sisk P."/>
            <person name="Stolte C."/>
            <person name="Sykes S."/>
            <person name="Yandava C."/>
            <person name="Wortman J."/>
            <person name="Nusbaum C."/>
            <person name="Birren B."/>
        </authorList>
    </citation>
    <scope>NUCLEOTIDE SEQUENCE</scope>
    <source>
        <strain evidence="2">ATCC 64411</strain>
    </source>
</reference>
<feature type="compositionally biased region" description="Low complexity" evidence="1">
    <location>
        <begin position="88"/>
        <end position="103"/>
    </location>
</feature>
<feature type="compositionally biased region" description="Basic residues" evidence="1">
    <location>
        <begin position="25"/>
        <end position="37"/>
    </location>
</feature>
<accession>A0A0H2UAC5</accession>
<feature type="compositionally biased region" description="Basic residues" evidence="1">
    <location>
        <begin position="116"/>
        <end position="126"/>
    </location>
</feature>
<evidence type="ECO:0000256" key="1">
    <source>
        <dbReference type="SAM" id="MobiDB-lite"/>
    </source>
</evidence>
<name>A0A0H2UAC5_MAGP6</name>
<dbReference type="VEuPathDB" id="FungiDB:MAPG_05447"/>
<feature type="compositionally biased region" description="Acidic residues" evidence="1">
    <location>
        <begin position="65"/>
        <end position="80"/>
    </location>
</feature>
<proteinExistence type="predicted"/>
<organism evidence="2">
    <name type="scientific">Magnaporthiopsis poae (strain ATCC 64411 / 73-15)</name>
    <name type="common">Kentucky bluegrass fungus</name>
    <name type="synonym">Magnaporthe poae</name>
    <dbReference type="NCBI Taxonomy" id="644358"/>
    <lineage>
        <taxon>Eukaryota</taxon>
        <taxon>Fungi</taxon>
        <taxon>Dikarya</taxon>
        <taxon>Ascomycota</taxon>
        <taxon>Pezizomycotina</taxon>
        <taxon>Sordariomycetes</taxon>
        <taxon>Sordariomycetidae</taxon>
        <taxon>Magnaporthales</taxon>
        <taxon>Magnaporthaceae</taxon>
        <taxon>Magnaporthiopsis</taxon>
    </lineage>
</organism>
<gene>
    <name evidence="2" type="ORF">MAPG_05447</name>
</gene>
<dbReference type="EMBL" id="GL876969">
    <property type="protein sequence ID" value="KLU86434.1"/>
    <property type="molecule type" value="Genomic_DNA"/>
</dbReference>
<protein>
    <submittedName>
        <fullName evidence="2">Uncharacterized protein</fullName>
    </submittedName>
</protein>
<feature type="compositionally biased region" description="Basic and acidic residues" evidence="1">
    <location>
        <begin position="45"/>
        <end position="58"/>
    </location>
</feature>
<sequence>MESESLEQVQARHRKELKDLQGRITSKKKNATKKTRKGVNDECAELERQTKERHEAELRALTGEAAEEEDADEEEEEEEQKTEPIETPAAAPADGEAEPSASSTPKEPHQQPQQAGKKRNRQKERL</sequence>
<feature type="non-terminal residue" evidence="2">
    <location>
        <position position="126"/>
    </location>
</feature>
<evidence type="ECO:0000313" key="2">
    <source>
        <dbReference type="EMBL" id="KLU86434.1"/>
    </source>
</evidence>
<feature type="region of interest" description="Disordered" evidence="1">
    <location>
        <begin position="1"/>
        <end position="126"/>
    </location>
</feature>
<reference evidence="2" key="1">
    <citation type="submission" date="2010-05" db="EMBL/GenBank/DDBJ databases">
        <title>The Genome Sequence of Magnaporthe poae strain ATCC 64411.</title>
        <authorList>
            <consortium name="The Broad Institute Genome Sequencing Platform"/>
            <consortium name="Broad Institute Genome Sequencing Center for Infectious Disease"/>
            <person name="Ma L.-J."/>
            <person name="Dead R."/>
            <person name="Young S."/>
            <person name="Zeng Q."/>
            <person name="Koehrsen M."/>
            <person name="Alvarado L."/>
            <person name="Berlin A."/>
            <person name="Chapman S.B."/>
            <person name="Chen Z."/>
            <person name="Freedman E."/>
            <person name="Gellesch M."/>
            <person name="Goldberg J."/>
            <person name="Griggs A."/>
            <person name="Gujja S."/>
            <person name="Heilman E.R."/>
            <person name="Heiman D."/>
            <person name="Hepburn T."/>
            <person name="Howarth C."/>
            <person name="Jen D."/>
            <person name="Larson L."/>
            <person name="Mehta T."/>
            <person name="Neiman D."/>
            <person name="Pearson M."/>
            <person name="Roberts A."/>
            <person name="Saif S."/>
            <person name="Shea T."/>
            <person name="Shenoy N."/>
            <person name="Sisk P."/>
            <person name="Stolte C."/>
            <person name="Sykes S."/>
            <person name="Walk T."/>
            <person name="White J."/>
            <person name="Yandava C."/>
            <person name="Haas B."/>
            <person name="Nusbaum C."/>
            <person name="Birren B."/>
        </authorList>
    </citation>
    <scope>NUCLEOTIDE SEQUENCE</scope>
    <source>
        <strain evidence="2">ATCC 64411</strain>
    </source>
</reference>